<dbReference type="OrthoDB" id="9799842at2"/>
<proteinExistence type="predicted"/>
<gene>
    <name evidence="3" type="ORF">JGI23_00400</name>
</gene>
<evidence type="ECO:0000313" key="3">
    <source>
        <dbReference type="EMBL" id="CUS97974.1"/>
    </source>
</evidence>
<sequence>MISNLTIYIGIALGIIFQGEVALLGAGHLIYTGAVKFWNVALIATFLSTINGEIFFTLSKFGSKFILSDPQNLKEKLAKATNLMNRYKTFLLLFSRFVYGLRNLIPVAFGLSNITHFEFSILNFAGALIWAITFTSLGVISGNVVSNFIDLQRHQMMIFGIFLGIAFTIMMLKITKKGEQRNEAR</sequence>
<keyword evidence="1" id="KW-1133">Transmembrane helix</keyword>
<dbReference type="RefSeq" id="WP_092347679.1">
    <property type="nucleotide sequence ID" value="NZ_CZVW01000003.1"/>
</dbReference>
<feature type="transmembrane region" description="Helical" evidence="1">
    <location>
        <begin position="89"/>
        <end position="109"/>
    </location>
</feature>
<dbReference type="GO" id="GO:0005886">
    <property type="term" value="C:plasma membrane"/>
    <property type="evidence" value="ECO:0007669"/>
    <property type="project" value="TreeGrafter"/>
</dbReference>
<protein>
    <submittedName>
        <fullName evidence="3">Membrane protein DedA, SNARE-associated domain</fullName>
    </submittedName>
</protein>
<dbReference type="AlphaFoldDB" id="A0A0P1MQH5"/>
<dbReference type="PANTHER" id="PTHR42709">
    <property type="entry name" value="ALKALINE PHOSPHATASE LIKE PROTEIN"/>
    <property type="match status" value="1"/>
</dbReference>
<feature type="transmembrane region" description="Helical" evidence="1">
    <location>
        <begin position="7"/>
        <end position="31"/>
    </location>
</feature>
<name>A0A0P1MQH5_9BACT</name>
<evidence type="ECO:0000259" key="2">
    <source>
        <dbReference type="Pfam" id="PF09335"/>
    </source>
</evidence>
<accession>A0A0P1MQH5</accession>
<feature type="domain" description="VTT" evidence="2">
    <location>
        <begin position="20"/>
        <end position="138"/>
    </location>
</feature>
<reference evidence="4" key="1">
    <citation type="submission" date="2015-11" db="EMBL/GenBank/DDBJ databases">
        <authorList>
            <person name="Varghese N."/>
        </authorList>
    </citation>
    <scope>NUCLEOTIDE SEQUENCE [LARGE SCALE GENOMIC DNA]</scope>
    <source>
        <strain evidence="4">JGI-23</strain>
    </source>
</reference>
<feature type="transmembrane region" description="Helical" evidence="1">
    <location>
        <begin position="157"/>
        <end position="175"/>
    </location>
</feature>
<dbReference type="Proteomes" id="UP000199197">
    <property type="component" value="Unassembled WGS sequence"/>
</dbReference>
<keyword evidence="1" id="KW-0472">Membrane</keyword>
<evidence type="ECO:0000256" key="1">
    <source>
        <dbReference type="SAM" id="Phobius"/>
    </source>
</evidence>
<dbReference type="InterPro" id="IPR032816">
    <property type="entry name" value="VTT_dom"/>
</dbReference>
<keyword evidence="4" id="KW-1185">Reference proteome</keyword>
<evidence type="ECO:0000313" key="4">
    <source>
        <dbReference type="Proteomes" id="UP000199197"/>
    </source>
</evidence>
<feature type="transmembrane region" description="Helical" evidence="1">
    <location>
        <begin position="37"/>
        <end position="58"/>
    </location>
</feature>
<dbReference type="InterPro" id="IPR051311">
    <property type="entry name" value="DedA_domain"/>
</dbReference>
<dbReference type="Pfam" id="PF09335">
    <property type="entry name" value="VTT_dom"/>
    <property type="match status" value="1"/>
</dbReference>
<keyword evidence="1" id="KW-0812">Transmembrane</keyword>
<dbReference type="PANTHER" id="PTHR42709:SF2">
    <property type="entry name" value="INNER MEMBRANE PROTEIN YOHD"/>
    <property type="match status" value="1"/>
</dbReference>
<dbReference type="EMBL" id="CZVW01000003">
    <property type="protein sequence ID" value="CUS97974.1"/>
    <property type="molecule type" value="Genomic_DNA"/>
</dbReference>
<feature type="transmembrane region" description="Helical" evidence="1">
    <location>
        <begin position="121"/>
        <end position="145"/>
    </location>
</feature>
<organism evidence="3 4">
    <name type="scientific">Candidatus Chryseopegocella kryptomonas</name>
    <dbReference type="NCBI Taxonomy" id="1633643"/>
    <lineage>
        <taxon>Bacteria</taxon>
        <taxon>Pseudomonadati</taxon>
        <taxon>Candidatus Kryptoniota</taxon>
        <taxon>Candidatus Chryseopegocella</taxon>
    </lineage>
</organism>